<evidence type="ECO:0000259" key="1">
    <source>
        <dbReference type="Pfam" id="PF13401"/>
    </source>
</evidence>
<proteinExistence type="predicted"/>
<organism evidence="2 3">
    <name type="scientific">Riemerella anatipestifer</name>
    <name type="common">Moraxella anatipestifer</name>
    <dbReference type="NCBI Taxonomy" id="34085"/>
    <lineage>
        <taxon>Bacteria</taxon>
        <taxon>Pseudomonadati</taxon>
        <taxon>Bacteroidota</taxon>
        <taxon>Flavobacteriia</taxon>
        <taxon>Flavobacteriales</taxon>
        <taxon>Weeksellaceae</taxon>
        <taxon>Riemerella</taxon>
    </lineage>
</organism>
<keyword evidence="2" id="KW-0547">Nucleotide-binding</keyword>
<dbReference type="Gene3D" id="3.40.50.300">
    <property type="entry name" value="P-loop containing nucleotide triphosphate hydrolases"/>
    <property type="match status" value="1"/>
</dbReference>
<keyword evidence="2" id="KW-0067">ATP-binding</keyword>
<dbReference type="Gene3D" id="1.10.260.40">
    <property type="entry name" value="lambda repressor-like DNA-binding domains"/>
    <property type="match status" value="1"/>
</dbReference>
<dbReference type="Proteomes" id="UP001284033">
    <property type="component" value="Unassembled WGS sequence"/>
</dbReference>
<dbReference type="InterPro" id="IPR027417">
    <property type="entry name" value="P-loop_NTPase"/>
</dbReference>
<dbReference type="GO" id="GO:0003677">
    <property type="term" value="F:DNA binding"/>
    <property type="evidence" value="ECO:0007669"/>
    <property type="project" value="InterPro"/>
</dbReference>
<dbReference type="InterPro" id="IPR010982">
    <property type="entry name" value="Lambda_DNA-bd_dom_sf"/>
</dbReference>
<dbReference type="AlphaFoldDB" id="A0AAP6HF25"/>
<dbReference type="GO" id="GO:0016887">
    <property type="term" value="F:ATP hydrolysis activity"/>
    <property type="evidence" value="ECO:0007669"/>
    <property type="project" value="InterPro"/>
</dbReference>
<protein>
    <submittedName>
        <fullName evidence="2">ATP-binding protein</fullName>
    </submittedName>
</protein>
<feature type="domain" description="ORC1/DEAH AAA+ ATPase" evidence="1">
    <location>
        <begin position="95"/>
        <end position="210"/>
    </location>
</feature>
<sequence length="311" mass="35110">MNRNKLIQHIELWKAKLGSYSKVAKKCGINVGALSTIMAGKYGADESNMLGKIAAALDYKDTEWAIVRTIGNYRRIAQAVEDAKNEKMWFAVSNKAGSGKTGTLEDIYNQDATGSVVFIQAQEWSARQFLMQLITKTIGVTALKGKYKTNAELLQIICDYFNEQAFNEPVLLVDESDKLRPAALRLFIPLFNKTEDRLGVVISGTENLQKEIRQGVRLAKKGYDEIESRIGRSYIELKGATEKEVYQICEANGISDELTQGMIWGEIEKVKKPTKVRTKTGTKETLIDYAEDFRRIKRLIKRELLLQKRAA</sequence>
<gene>
    <name evidence="2" type="ORF">PG303_07160</name>
</gene>
<dbReference type="EMBL" id="JAQZHK010000005">
    <property type="protein sequence ID" value="MDY3512989.1"/>
    <property type="molecule type" value="Genomic_DNA"/>
</dbReference>
<dbReference type="Pfam" id="PF13401">
    <property type="entry name" value="AAA_22"/>
    <property type="match status" value="1"/>
</dbReference>
<comment type="caution">
    <text evidence="2">The sequence shown here is derived from an EMBL/GenBank/DDBJ whole genome shotgun (WGS) entry which is preliminary data.</text>
</comment>
<dbReference type="InterPro" id="IPR049945">
    <property type="entry name" value="AAA_22"/>
</dbReference>
<dbReference type="GO" id="GO:0005524">
    <property type="term" value="F:ATP binding"/>
    <property type="evidence" value="ECO:0007669"/>
    <property type="project" value="UniProtKB-KW"/>
</dbReference>
<dbReference type="SUPFAM" id="SSF52540">
    <property type="entry name" value="P-loop containing nucleoside triphosphate hydrolases"/>
    <property type="match status" value="1"/>
</dbReference>
<evidence type="ECO:0000313" key="2">
    <source>
        <dbReference type="EMBL" id="MDY3512989.1"/>
    </source>
</evidence>
<name>A0AAP6HF25_RIEAN</name>
<accession>A0AAP6HF25</accession>
<reference evidence="2" key="1">
    <citation type="submission" date="2023-01" db="EMBL/GenBank/DDBJ databases">
        <title>Genome-based studies on antimicrobial resistance profiles of Riemerella anatipestifer in China, 1994 to 2021.</title>
        <authorList>
            <person name="Yang Z."/>
            <person name="Zhu D."/>
        </authorList>
    </citation>
    <scope>NUCLEOTIDE SEQUENCE</scope>
    <source>
        <strain evidence="2">RCAD1218</strain>
    </source>
</reference>
<evidence type="ECO:0000313" key="3">
    <source>
        <dbReference type="Proteomes" id="UP001284033"/>
    </source>
</evidence>